<name>A0A3Q9RNE0_9BACI</name>
<dbReference type="AlphaFoldDB" id="A0A3Q9RNE0"/>
<organism evidence="2 3">
    <name type="scientific">Peribacillus asahii</name>
    <dbReference type="NCBI Taxonomy" id="228899"/>
    <lineage>
        <taxon>Bacteria</taxon>
        <taxon>Bacillati</taxon>
        <taxon>Bacillota</taxon>
        <taxon>Bacilli</taxon>
        <taxon>Bacillales</taxon>
        <taxon>Bacillaceae</taxon>
        <taxon>Peribacillus</taxon>
    </lineage>
</organism>
<dbReference type="EMBL" id="CP026095">
    <property type="protein sequence ID" value="AZV43549.1"/>
    <property type="molecule type" value="Genomic_DNA"/>
</dbReference>
<protein>
    <recommendedName>
        <fullName evidence="1">Nudix hydrolase domain-containing protein</fullName>
    </recommendedName>
</protein>
<evidence type="ECO:0000259" key="1">
    <source>
        <dbReference type="PROSITE" id="PS51462"/>
    </source>
</evidence>
<feature type="domain" description="Nudix hydrolase" evidence="1">
    <location>
        <begin position="58"/>
        <end position="204"/>
    </location>
</feature>
<dbReference type="PROSITE" id="PS51462">
    <property type="entry name" value="NUDIX"/>
    <property type="match status" value="1"/>
</dbReference>
<evidence type="ECO:0000313" key="3">
    <source>
        <dbReference type="Proteomes" id="UP000283095"/>
    </source>
</evidence>
<accession>A0A3Q9RNE0</accession>
<dbReference type="InterPro" id="IPR015797">
    <property type="entry name" value="NUDIX_hydrolase-like_dom_sf"/>
</dbReference>
<sequence>MGKMDEIIVVAPRKEVFADEALTFQGVNSNKETTKQITDNLAATFSEMRRGDAEENNDYKQPIPYCVIKRGDEVFSYTRLSGGGETRLHGQISLGVGGHVNTVPEKDFYETLSINLQRELEEELIIDADKMDLNTIGLINDDANDVGKVHLGMLVIGELPVEEAVLVRETDQLLGKWIKIKDLKSPEIYDRLESWSQFVADILY</sequence>
<gene>
    <name evidence="2" type="ORF">BAOM_2940</name>
</gene>
<dbReference type="InterPro" id="IPR000086">
    <property type="entry name" value="NUDIX_hydrolase_dom"/>
</dbReference>
<reference evidence="2 3" key="1">
    <citation type="submission" date="2018-01" db="EMBL/GenBank/DDBJ databases">
        <title>Bacillus asahii Genome sequencing and assembly.</title>
        <authorList>
            <person name="Jiang H."/>
            <person name="Feng Y."/>
            <person name="Zhao F."/>
            <person name="Lin X."/>
        </authorList>
    </citation>
    <scope>NUCLEOTIDE SEQUENCE [LARGE SCALE GENOMIC DNA]</scope>
    <source>
        <strain evidence="2 3">OM18</strain>
    </source>
</reference>
<dbReference type="Proteomes" id="UP000283095">
    <property type="component" value="Chromosome"/>
</dbReference>
<dbReference type="Gene3D" id="3.90.79.10">
    <property type="entry name" value="Nucleoside Triphosphate Pyrophosphohydrolase"/>
    <property type="match status" value="1"/>
</dbReference>
<proteinExistence type="predicted"/>
<evidence type="ECO:0000313" key="2">
    <source>
        <dbReference type="EMBL" id="AZV43549.1"/>
    </source>
</evidence>
<dbReference type="RefSeq" id="WP_127760714.1">
    <property type="nucleotide sequence ID" value="NZ_CP026095.1"/>
</dbReference>
<dbReference type="OrthoDB" id="6398375at2"/>
<dbReference type="SUPFAM" id="SSF55811">
    <property type="entry name" value="Nudix"/>
    <property type="match status" value="1"/>
</dbReference>
<dbReference type="KEGG" id="pasa:BAOM_2940"/>